<protein>
    <submittedName>
        <fullName evidence="1">Uncharacterized protein</fullName>
    </submittedName>
</protein>
<reference evidence="1 2" key="2">
    <citation type="journal article" date="2017" name="Front. Plant Sci.">
        <title>Gene Classification and Mining of Molecular Markers Useful in Red Clover (Trifolium pratense) Breeding.</title>
        <authorList>
            <person name="Istvanek J."/>
            <person name="Dluhosova J."/>
            <person name="Dluhos P."/>
            <person name="Patkova L."/>
            <person name="Nedelnik J."/>
            <person name="Repkova J."/>
        </authorList>
    </citation>
    <scope>NUCLEOTIDE SEQUENCE [LARGE SCALE GENOMIC DNA]</scope>
    <source>
        <strain evidence="2">cv. Tatra</strain>
        <tissue evidence="1">Young leaves</tissue>
    </source>
</reference>
<reference evidence="1 2" key="1">
    <citation type="journal article" date="2014" name="Am. J. Bot.">
        <title>Genome assembly and annotation for red clover (Trifolium pratense; Fabaceae).</title>
        <authorList>
            <person name="Istvanek J."/>
            <person name="Jaros M."/>
            <person name="Krenek A."/>
            <person name="Repkova J."/>
        </authorList>
    </citation>
    <scope>NUCLEOTIDE SEQUENCE [LARGE SCALE GENOMIC DNA]</scope>
    <source>
        <strain evidence="2">cv. Tatra</strain>
        <tissue evidence="1">Young leaves</tissue>
    </source>
</reference>
<evidence type="ECO:0000313" key="2">
    <source>
        <dbReference type="Proteomes" id="UP000236291"/>
    </source>
</evidence>
<dbReference type="Proteomes" id="UP000236291">
    <property type="component" value="Unassembled WGS sequence"/>
</dbReference>
<dbReference type="EMBL" id="ASHM01019401">
    <property type="protein sequence ID" value="PNY00836.1"/>
    <property type="molecule type" value="Genomic_DNA"/>
</dbReference>
<comment type="caution">
    <text evidence="1">The sequence shown here is derived from an EMBL/GenBank/DDBJ whole genome shotgun (WGS) entry which is preliminary data.</text>
</comment>
<sequence>MASRVLQFLKLKDLSVPNVGIIGVVDYGVGQLLHSSFGYSDNTLIGNSQINGNRIYQGKILRLGTSFD</sequence>
<proteinExistence type="predicted"/>
<gene>
    <name evidence="1" type="ORF">L195_g024123</name>
</gene>
<dbReference type="AlphaFoldDB" id="A0A2K3NCR8"/>
<accession>A0A2K3NCR8</accession>
<evidence type="ECO:0000313" key="1">
    <source>
        <dbReference type="EMBL" id="PNY00836.1"/>
    </source>
</evidence>
<organism evidence="1 2">
    <name type="scientific">Trifolium pratense</name>
    <name type="common">Red clover</name>
    <dbReference type="NCBI Taxonomy" id="57577"/>
    <lineage>
        <taxon>Eukaryota</taxon>
        <taxon>Viridiplantae</taxon>
        <taxon>Streptophyta</taxon>
        <taxon>Embryophyta</taxon>
        <taxon>Tracheophyta</taxon>
        <taxon>Spermatophyta</taxon>
        <taxon>Magnoliopsida</taxon>
        <taxon>eudicotyledons</taxon>
        <taxon>Gunneridae</taxon>
        <taxon>Pentapetalae</taxon>
        <taxon>rosids</taxon>
        <taxon>fabids</taxon>
        <taxon>Fabales</taxon>
        <taxon>Fabaceae</taxon>
        <taxon>Papilionoideae</taxon>
        <taxon>50 kb inversion clade</taxon>
        <taxon>NPAAA clade</taxon>
        <taxon>Hologalegina</taxon>
        <taxon>IRL clade</taxon>
        <taxon>Trifolieae</taxon>
        <taxon>Trifolium</taxon>
    </lineage>
</organism>
<name>A0A2K3NCR8_TRIPR</name>